<evidence type="ECO:0000313" key="1">
    <source>
        <dbReference type="EMBL" id="PLC40592.1"/>
    </source>
</evidence>
<name>A0A2N4TLL4_RALPI</name>
<gene>
    <name evidence="1" type="ORF">C0Q88_22615</name>
</gene>
<reference evidence="1 2" key="1">
    <citation type="submission" date="2017-12" db="EMBL/GenBank/DDBJ databases">
        <title>Draft genome sequence of Ralstonia pickettii 52.</title>
        <authorList>
            <person name="Zheng B."/>
        </authorList>
    </citation>
    <scope>NUCLEOTIDE SEQUENCE [LARGE SCALE GENOMIC DNA]</scope>
    <source>
        <strain evidence="1 2">52</strain>
    </source>
</reference>
<dbReference type="EMBL" id="PKQE01000006">
    <property type="protein sequence ID" value="PLC40592.1"/>
    <property type="molecule type" value="Genomic_DNA"/>
</dbReference>
<evidence type="ECO:0000313" key="2">
    <source>
        <dbReference type="Proteomes" id="UP000234456"/>
    </source>
</evidence>
<dbReference type="RefSeq" id="WP_102067381.1">
    <property type="nucleotide sequence ID" value="NZ_PKQE01000006.1"/>
</dbReference>
<dbReference type="AlphaFoldDB" id="A0A2N4TLL4"/>
<comment type="caution">
    <text evidence="1">The sequence shown here is derived from an EMBL/GenBank/DDBJ whole genome shotgun (WGS) entry which is preliminary data.</text>
</comment>
<proteinExistence type="predicted"/>
<accession>A0A2N4TLL4</accession>
<sequence length="85" mass="9689">MDKDFLDVLRLMLVSGKSQDEIFDCMVSEGVEIMDAIILVRSLYGVNLGVAKEIVSQNYRWNSSHLGNKNLHDELENFVKKEKGD</sequence>
<dbReference type="Proteomes" id="UP000234456">
    <property type="component" value="Unassembled WGS sequence"/>
</dbReference>
<protein>
    <submittedName>
        <fullName evidence="1">Uncharacterized protein</fullName>
    </submittedName>
</protein>
<organism evidence="1 2">
    <name type="scientific">Ralstonia pickettii</name>
    <name type="common">Burkholderia pickettii</name>
    <dbReference type="NCBI Taxonomy" id="329"/>
    <lineage>
        <taxon>Bacteria</taxon>
        <taxon>Pseudomonadati</taxon>
        <taxon>Pseudomonadota</taxon>
        <taxon>Betaproteobacteria</taxon>
        <taxon>Burkholderiales</taxon>
        <taxon>Burkholderiaceae</taxon>
        <taxon>Ralstonia</taxon>
    </lineage>
</organism>